<sequence>MTVWIMIGTFGGALVTYKILEKFWQILFGFILAGDVRSNFKHFQVSQDYARVIAVAKQETRFQRSDIKAWHDLGRKQSKHLIHVVRFRIGAKVAEAAEKLYRPYSSAGILMTIIVEISSNPSTFN</sequence>
<protein>
    <submittedName>
        <fullName evidence="1">Uncharacterized protein</fullName>
    </submittedName>
</protein>
<name>A0A834UBQ8_VESPE</name>
<organism evidence="1 2">
    <name type="scientific">Vespula pensylvanica</name>
    <name type="common">Western yellow jacket</name>
    <name type="synonym">Wasp</name>
    <dbReference type="NCBI Taxonomy" id="30213"/>
    <lineage>
        <taxon>Eukaryota</taxon>
        <taxon>Metazoa</taxon>
        <taxon>Ecdysozoa</taxon>
        <taxon>Arthropoda</taxon>
        <taxon>Hexapoda</taxon>
        <taxon>Insecta</taxon>
        <taxon>Pterygota</taxon>
        <taxon>Neoptera</taxon>
        <taxon>Endopterygota</taxon>
        <taxon>Hymenoptera</taxon>
        <taxon>Apocrita</taxon>
        <taxon>Aculeata</taxon>
        <taxon>Vespoidea</taxon>
        <taxon>Vespidae</taxon>
        <taxon>Vespinae</taxon>
        <taxon>Vespula</taxon>
    </lineage>
</organism>
<comment type="caution">
    <text evidence="1">The sequence shown here is derived from an EMBL/GenBank/DDBJ whole genome shotgun (WGS) entry which is preliminary data.</text>
</comment>
<keyword evidence="2" id="KW-1185">Reference proteome</keyword>
<dbReference type="Proteomes" id="UP000600918">
    <property type="component" value="Unassembled WGS sequence"/>
</dbReference>
<proteinExistence type="predicted"/>
<dbReference type="AlphaFoldDB" id="A0A834UBQ8"/>
<evidence type="ECO:0000313" key="1">
    <source>
        <dbReference type="EMBL" id="KAF7429207.1"/>
    </source>
</evidence>
<reference evidence="1" key="1">
    <citation type="journal article" date="2020" name="G3 (Bethesda)">
        <title>High-Quality Assemblies for Three Invasive Social Wasps from the &lt;i&gt;Vespula&lt;/i&gt; Genus.</title>
        <authorList>
            <person name="Harrop T.W.R."/>
            <person name="Guhlin J."/>
            <person name="McLaughlin G.M."/>
            <person name="Permina E."/>
            <person name="Stockwell P."/>
            <person name="Gilligan J."/>
            <person name="Le Lec M.F."/>
            <person name="Gruber M.A.M."/>
            <person name="Quinn O."/>
            <person name="Lovegrove M."/>
            <person name="Duncan E.J."/>
            <person name="Remnant E.J."/>
            <person name="Van Eeckhoven J."/>
            <person name="Graham B."/>
            <person name="Knapp R.A."/>
            <person name="Langford K.W."/>
            <person name="Kronenberg Z."/>
            <person name="Press M.O."/>
            <person name="Eacker S.M."/>
            <person name="Wilson-Rankin E.E."/>
            <person name="Purcell J."/>
            <person name="Lester P.J."/>
            <person name="Dearden P.K."/>
        </authorList>
    </citation>
    <scope>NUCLEOTIDE SEQUENCE</scope>
    <source>
        <strain evidence="1">Volc-1</strain>
    </source>
</reference>
<evidence type="ECO:0000313" key="2">
    <source>
        <dbReference type="Proteomes" id="UP000600918"/>
    </source>
</evidence>
<accession>A0A834UBQ8</accession>
<gene>
    <name evidence="1" type="ORF">H0235_005605</name>
</gene>
<dbReference type="EMBL" id="JACSDY010000004">
    <property type="protein sequence ID" value="KAF7429207.1"/>
    <property type="molecule type" value="Genomic_DNA"/>
</dbReference>